<gene>
    <name evidence="8" type="ORF">BRADI_3g33680v3</name>
</gene>
<dbReference type="EMBL" id="CM000882">
    <property type="protein sequence ID" value="PNT67917.1"/>
    <property type="molecule type" value="Genomic_DNA"/>
</dbReference>
<dbReference type="GO" id="GO:0003677">
    <property type="term" value="F:DNA binding"/>
    <property type="evidence" value="ECO:0007669"/>
    <property type="project" value="UniProtKB-KW"/>
</dbReference>
<name>A0A2K2D0W2_BRADI</name>
<dbReference type="InterPro" id="IPR036093">
    <property type="entry name" value="NAC_dom_sf"/>
</dbReference>
<evidence type="ECO:0000256" key="3">
    <source>
        <dbReference type="ARBA" id="ARBA00023125"/>
    </source>
</evidence>
<reference evidence="8" key="2">
    <citation type="submission" date="2017-06" db="EMBL/GenBank/DDBJ databases">
        <title>WGS assembly of Brachypodium distachyon.</title>
        <authorList>
            <consortium name="The International Brachypodium Initiative"/>
            <person name="Lucas S."/>
            <person name="Harmon-Smith M."/>
            <person name="Lail K."/>
            <person name="Tice H."/>
            <person name="Grimwood J."/>
            <person name="Bruce D."/>
            <person name="Barry K."/>
            <person name="Shu S."/>
            <person name="Lindquist E."/>
            <person name="Wang M."/>
            <person name="Pitluck S."/>
            <person name="Vogel J.P."/>
            <person name="Garvin D.F."/>
            <person name="Mockler T.C."/>
            <person name="Schmutz J."/>
            <person name="Rokhsar D."/>
            <person name="Bevan M.W."/>
        </authorList>
    </citation>
    <scope>NUCLEOTIDE SEQUENCE</scope>
    <source>
        <strain evidence="8">Bd21</strain>
    </source>
</reference>
<reference evidence="9" key="3">
    <citation type="submission" date="2018-08" db="UniProtKB">
        <authorList>
            <consortium name="EnsemblPlants"/>
        </authorList>
    </citation>
    <scope>IDENTIFICATION</scope>
    <source>
        <strain evidence="9">cv. Bd21</strain>
    </source>
</reference>
<protein>
    <recommendedName>
        <fullName evidence="7">NAC domain-containing protein</fullName>
    </recommendedName>
</protein>
<dbReference type="OrthoDB" id="729519at2759"/>
<feature type="domain" description="NAC" evidence="7">
    <location>
        <begin position="11"/>
        <end position="173"/>
    </location>
</feature>
<dbReference type="InParanoid" id="A0A2K2D0W2"/>
<dbReference type="GO" id="GO:0005634">
    <property type="term" value="C:nucleus"/>
    <property type="evidence" value="ECO:0007669"/>
    <property type="project" value="UniProtKB-SubCell"/>
</dbReference>
<feature type="compositionally biased region" description="Gly residues" evidence="6">
    <location>
        <begin position="89"/>
        <end position="99"/>
    </location>
</feature>
<dbReference type="PANTHER" id="PTHR31719">
    <property type="entry name" value="NAC TRANSCRIPTION FACTOR 56"/>
    <property type="match status" value="1"/>
</dbReference>
<reference evidence="8 9" key="1">
    <citation type="journal article" date="2010" name="Nature">
        <title>Genome sequencing and analysis of the model grass Brachypodium distachyon.</title>
        <authorList>
            <consortium name="International Brachypodium Initiative"/>
        </authorList>
    </citation>
    <scope>NUCLEOTIDE SEQUENCE [LARGE SCALE GENOMIC DNA]</scope>
    <source>
        <strain evidence="8 9">Bd21</strain>
    </source>
</reference>
<sequence>MEAADELGLGLSPGFKFNPEDEELVEYFLLPRLLGQKLPLEGMIYEDDPLRAPPWKLLSDHGRKGEAFFFAAGHAIHGGSSRRQKRTCEGGGCWEGQGQKGRKDGNGDTNNKLRVVDSESCGAMEVEWKKYMLNFHIDGEEGSTGWVMHEYVVTAPACLVSPTSIRAYRIRLSGHGKKRKREAEDYCGGADEDANGAKTEESFAGGQPSANIPPFCSRANQIFVAH</sequence>
<evidence type="ECO:0000256" key="5">
    <source>
        <dbReference type="ARBA" id="ARBA00023242"/>
    </source>
</evidence>
<comment type="subcellular location">
    <subcellularLocation>
        <location evidence="1">Nucleus</location>
    </subcellularLocation>
</comment>
<evidence type="ECO:0000313" key="10">
    <source>
        <dbReference type="Proteomes" id="UP000008810"/>
    </source>
</evidence>
<evidence type="ECO:0000256" key="6">
    <source>
        <dbReference type="SAM" id="MobiDB-lite"/>
    </source>
</evidence>
<dbReference type="FunCoup" id="A0A2K2D0W2">
    <property type="interactions" value="3"/>
</dbReference>
<evidence type="ECO:0000256" key="1">
    <source>
        <dbReference type="ARBA" id="ARBA00004123"/>
    </source>
</evidence>
<accession>A0A2K2D0W2</accession>
<keyword evidence="5" id="KW-0539">Nucleus</keyword>
<dbReference type="PANTHER" id="PTHR31719:SF88">
    <property type="entry name" value="OS07G0272700 PROTEIN"/>
    <property type="match status" value="1"/>
</dbReference>
<dbReference type="STRING" id="15368.A0A2K2D0W2"/>
<dbReference type="InterPro" id="IPR003441">
    <property type="entry name" value="NAC-dom"/>
</dbReference>
<dbReference type="Gene3D" id="2.170.150.80">
    <property type="entry name" value="NAC domain"/>
    <property type="match status" value="1"/>
</dbReference>
<keyword evidence="3" id="KW-0238">DNA-binding</keyword>
<organism evidence="8">
    <name type="scientific">Brachypodium distachyon</name>
    <name type="common">Purple false brome</name>
    <name type="synonym">Trachynia distachya</name>
    <dbReference type="NCBI Taxonomy" id="15368"/>
    <lineage>
        <taxon>Eukaryota</taxon>
        <taxon>Viridiplantae</taxon>
        <taxon>Streptophyta</taxon>
        <taxon>Embryophyta</taxon>
        <taxon>Tracheophyta</taxon>
        <taxon>Spermatophyta</taxon>
        <taxon>Magnoliopsida</taxon>
        <taxon>Liliopsida</taxon>
        <taxon>Poales</taxon>
        <taxon>Poaceae</taxon>
        <taxon>BOP clade</taxon>
        <taxon>Pooideae</taxon>
        <taxon>Stipodae</taxon>
        <taxon>Brachypodieae</taxon>
        <taxon>Brachypodium</taxon>
    </lineage>
</organism>
<keyword evidence="2" id="KW-0805">Transcription regulation</keyword>
<keyword evidence="4" id="KW-0804">Transcription</keyword>
<dbReference type="EnsemblPlants" id="PNT67917">
    <property type="protein sequence ID" value="PNT67917"/>
    <property type="gene ID" value="BRADI_3g33680v3"/>
</dbReference>
<dbReference type="AlphaFoldDB" id="A0A2K2D0W2"/>
<evidence type="ECO:0000256" key="2">
    <source>
        <dbReference type="ARBA" id="ARBA00023015"/>
    </source>
</evidence>
<evidence type="ECO:0000256" key="4">
    <source>
        <dbReference type="ARBA" id="ARBA00023163"/>
    </source>
</evidence>
<dbReference type="SUPFAM" id="SSF101941">
    <property type="entry name" value="NAC domain"/>
    <property type="match status" value="1"/>
</dbReference>
<dbReference type="Pfam" id="PF02365">
    <property type="entry name" value="NAM"/>
    <property type="match status" value="1"/>
</dbReference>
<feature type="region of interest" description="Disordered" evidence="6">
    <location>
        <begin position="81"/>
        <end position="111"/>
    </location>
</feature>
<dbReference type="PROSITE" id="PS51005">
    <property type="entry name" value="NAC"/>
    <property type="match status" value="1"/>
</dbReference>
<evidence type="ECO:0000313" key="9">
    <source>
        <dbReference type="EnsemblPlants" id="PNT67917"/>
    </source>
</evidence>
<evidence type="ECO:0000259" key="7">
    <source>
        <dbReference type="PROSITE" id="PS51005"/>
    </source>
</evidence>
<feature type="region of interest" description="Disordered" evidence="6">
    <location>
        <begin position="181"/>
        <end position="207"/>
    </location>
</feature>
<dbReference type="Gramene" id="PNT67917">
    <property type="protein sequence ID" value="PNT67917"/>
    <property type="gene ID" value="BRADI_3g33680v3"/>
</dbReference>
<dbReference type="Proteomes" id="UP000008810">
    <property type="component" value="Chromosome 3"/>
</dbReference>
<proteinExistence type="predicted"/>
<dbReference type="GO" id="GO:0006355">
    <property type="term" value="P:regulation of DNA-templated transcription"/>
    <property type="evidence" value="ECO:0007669"/>
    <property type="project" value="InterPro"/>
</dbReference>
<evidence type="ECO:0000313" key="8">
    <source>
        <dbReference type="EMBL" id="PNT67917.1"/>
    </source>
</evidence>
<keyword evidence="10" id="KW-1185">Reference proteome</keyword>